<dbReference type="RefSeq" id="XP_024722971.1">
    <property type="nucleotide sequence ID" value="XM_024864441.1"/>
</dbReference>
<keyword evidence="3" id="KW-1185">Reference proteome</keyword>
<keyword evidence="1" id="KW-0472">Membrane</keyword>
<keyword evidence="1" id="KW-1133">Transmembrane helix</keyword>
<dbReference type="EMBL" id="KZ679008">
    <property type="protein sequence ID" value="PSS22925.1"/>
    <property type="molecule type" value="Genomic_DNA"/>
</dbReference>
<proteinExistence type="predicted"/>
<evidence type="ECO:0000313" key="3">
    <source>
        <dbReference type="Proteomes" id="UP000241818"/>
    </source>
</evidence>
<gene>
    <name evidence="2" type="ORF">M430DRAFT_211184</name>
</gene>
<reference evidence="2 3" key="1">
    <citation type="journal article" date="2018" name="New Phytol.">
        <title>Comparative genomics and transcriptomics depict ericoid mycorrhizal fungi as versatile saprotrophs and plant mutualists.</title>
        <authorList>
            <person name="Martino E."/>
            <person name="Morin E."/>
            <person name="Grelet G.A."/>
            <person name="Kuo A."/>
            <person name="Kohler A."/>
            <person name="Daghino S."/>
            <person name="Barry K.W."/>
            <person name="Cichocki N."/>
            <person name="Clum A."/>
            <person name="Dockter R.B."/>
            <person name="Hainaut M."/>
            <person name="Kuo R.C."/>
            <person name="LaButti K."/>
            <person name="Lindahl B.D."/>
            <person name="Lindquist E.A."/>
            <person name="Lipzen A."/>
            <person name="Khouja H.R."/>
            <person name="Magnuson J."/>
            <person name="Murat C."/>
            <person name="Ohm R.A."/>
            <person name="Singer S.W."/>
            <person name="Spatafora J.W."/>
            <person name="Wang M."/>
            <person name="Veneault-Fourrey C."/>
            <person name="Henrissat B."/>
            <person name="Grigoriev I.V."/>
            <person name="Martin F.M."/>
            <person name="Perotto S."/>
        </authorList>
    </citation>
    <scope>NUCLEOTIDE SEQUENCE [LARGE SCALE GENOMIC DNA]</scope>
    <source>
        <strain evidence="2 3">ATCC 22711</strain>
    </source>
</reference>
<protein>
    <submittedName>
        <fullName evidence="2">Uncharacterized protein</fullName>
    </submittedName>
</protein>
<evidence type="ECO:0000256" key="1">
    <source>
        <dbReference type="SAM" id="Phobius"/>
    </source>
</evidence>
<sequence length="74" mass="7784">MAGGNADQRVKVIYVALARDAGCEMRDSDKQMDTGGVDKIYSTMCFGASCLLGFSLVGVVVVSCHSTAVTLLYS</sequence>
<evidence type="ECO:0000313" key="2">
    <source>
        <dbReference type="EMBL" id="PSS22925.1"/>
    </source>
</evidence>
<dbReference type="InParanoid" id="A0A2T3B7T1"/>
<organism evidence="2 3">
    <name type="scientific">Amorphotheca resinae ATCC 22711</name>
    <dbReference type="NCBI Taxonomy" id="857342"/>
    <lineage>
        <taxon>Eukaryota</taxon>
        <taxon>Fungi</taxon>
        <taxon>Dikarya</taxon>
        <taxon>Ascomycota</taxon>
        <taxon>Pezizomycotina</taxon>
        <taxon>Leotiomycetes</taxon>
        <taxon>Helotiales</taxon>
        <taxon>Amorphothecaceae</taxon>
        <taxon>Amorphotheca</taxon>
    </lineage>
</organism>
<keyword evidence="1" id="KW-0812">Transmembrane</keyword>
<dbReference type="AlphaFoldDB" id="A0A2T3B7T1"/>
<feature type="transmembrane region" description="Helical" evidence="1">
    <location>
        <begin position="40"/>
        <end position="73"/>
    </location>
</feature>
<accession>A0A2T3B7T1</accession>
<dbReference type="Proteomes" id="UP000241818">
    <property type="component" value="Unassembled WGS sequence"/>
</dbReference>
<dbReference type="GeneID" id="36572522"/>
<name>A0A2T3B7T1_AMORE</name>